<feature type="region of interest" description="Disordered" evidence="1">
    <location>
        <begin position="286"/>
        <end position="306"/>
    </location>
</feature>
<evidence type="ECO:0000259" key="2">
    <source>
        <dbReference type="Pfam" id="PF21722"/>
    </source>
</evidence>
<reference evidence="3" key="1">
    <citation type="journal article" date="2020" name="Nature">
        <title>Giant virus diversity and host interactions through global metagenomics.</title>
        <authorList>
            <person name="Schulz F."/>
            <person name="Roux S."/>
            <person name="Paez-Espino D."/>
            <person name="Jungbluth S."/>
            <person name="Walsh D.A."/>
            <person name="Denef V.J."/>
            <person name="McMahon K.D."/>
            <person name="Konstantinidis K.T."/>
            <person name="Eloe-Fadrosh E.A."/>
            <person name="Kyrpides N.C."/>
            <person name="Woyke T."/>
        </authorList>
    </citation>
    <scope>NUCLEOTIDE SEQUENCE</scope>
    <source>
        <strain evidence="3">GVMAG-M-3300024258-14</strain>
    </source>
</reference>
<feature type="compositionally biased region" description="Polar residues" evidence="1">
    <location>
        <begin position="294"/>
        <end position="306"/>
    </location>
</feature>
<dbReference type="InterPro" id="IPR049304">
    <property type="entry name" value="Gly_rich_dom"/>
</dbReference>
<sequence length="350" mass="36493">MANYYVNSRKLVGDGTNEDCILTQYNNSSSNLSNCLQVGSSVYQRNESDYKVSNNVLSFYTTNYLQLRCNLSSGYNVSSNTDITENALISYRIHKVGNNGTYSCNGANKLKVLLVGGGGGGGFTYKQATDQNGKGGGGTGRLELFNLTPQSGTFFSNYSVTVGQGGKGAKIQSLPTGGENSSTGVHGEDSEINVYSSNDNIIIAAPGGFGIRNTGGGGSGGGEISRTLLSNINYSSIHSQSVAGGDEVGNAGSSKGGAAGLYNTNPNFPIPNILHMQEPIKKDGNTGWYDESNRQANNNTGYNIPINSNDRNSFGIGGGGAGGANSRGGNYQQNGADGADGLIIVFFRYD</sequence>
<organism evidence="3">
    <name type="scientific">viral metagenome</name>
    <dbReference type="NCBI Taxonomy" id="1070528"/>
    <lineage>
        <taxon>unclassified sequences</taxon>
        <taxon>metagenomes</taxon>
        <taxon>organismal metagenomes</taxon>
    </lineage>
</organism>
<evidence type="ECO:0000313" key="3">
    <source>
        <dbReference type="EMBL" id="QHT93727.1"/>
    </source>
</evidence>
<feature type="domain" description="Glycine-rich" evidence="2">
    <location>
        <begin position="100"/>
        <end position="345"/>
    </location>
</feature>
<dbReference type="AlphaFoldDB" id="A0A6C0IPC2"/>
<protein>
    <recommendedName>
        <fullName evidence="2">Glycine-rich domain-containing protein</fullName>
    </recommendedName>
</protein>
<dbReference type="EMBL" id="MN740210">
    <property type="protein sequence ID" value="QHT93727.1"/>
    <property type="molecule type" value="Genomic_DNA"/>
</dbReference>
<proteinExistence type="predicted"/>
<evidence type="ECO:0000256" key="1">
    <source>
        <dbReference type="SAM" id="MobiDB-lite"/>
    </source>
</evidence>
<accession>A0A6C0IPC2</accession>
<name>A0A6C0IPC2_9ZZZZ</name>
<dbReference type="Pfam" id="PF21722">
    <property type="entry name" value="Gly_rich_2"/>
    <property type="match status" value="1"/>
</dbReference>